<feature type="transmembrane region" description="Helical" evidence="14">
    <location>
        <begin position="135"/>
        <end position="154"/>
    </location>
</feature>
<dbReference type="Proteomes" id="UP001607302">
    <property type="component" value="Unassembled WGS sequence"/>
</dbReference>
<dbReference type="InterPro" id="IPR018506">
    <property type="entry name" value="Cyt_B5_heme-BS"/>
</dbReference>
<reference evidence="16 17" key="1">
    <citation type="journal article" date="2024" name="Ann. Entomol. Soc. Am.">
        <title>Genomic analyses of the southern and eastern yellowjacket wasps (Hymenoptera: Vespidae) reveal evolutionary signatures of social life.</title>
        <authorList>
            <person name="Catto M.A."/>
            <person name="Caine P.B."/>
            <person name="Orr S.E."/>
            <person name="Hunt B.G."/>
            <person name="Goodisman M.A.D."/>
        </authorList>
    </citation>
    <scope>NUCLEOTIDE SEQUENCE [LARGE SCALE GENOMIC DNA]</scope>
    <source>
        <strain evidence="16">233</strain>
        <tissue evidence="16">Head and thorax</tissue>
    </source>
</reference>
<evidence type="ECO:0000313" key="17">
    <source>
        <dbReference type="Proteomes" id="UP001607302"/>
    </source>
</evidence>
<keyword evidence="17" id="KW-1185">Reference proteome</keyword>
<organism evidence="16 17">
    <name type="scientific">Vespula squamosa</name>
    <name type="common">Southern yellow jacket</name>
    <name type="synonym">Wasp</name>
    <dbReference type="NCBI Taxonomy" id="30214"/>
    <lineage>
        <taxon>Eukaryota</taxon>
        <taxon>Metazoa</taxon>
        <taxon>Ecdysozoa</taxon>
        <taxon>Arthropoda</taxon>
        <taxon>Hexapoda</taxon>
        <taxon>Insecta</taxon>
        <taxon>Pterygota</taxon>
        <taxon>Neoptera</taxon>
        <taxon>Endopterygota</taxon>
        <taxon>Hymenoptera</taxon>
        <taxon>Apocrita</taxon>
        <taxon>Aculeata</taxon>
        <taxon>Vespoidea</taxon>
        <taxon>Vespidae</taxon>
        <taxon>Vespinae</taxon>
        <taxon>Vespula</taxon>
    </lineage>
</organism>
<dbReference type="GO" id="GO:0020037">
    <property type="term" value="F:heme binding"/>
    <property type="evidence" value="ECO:0007669"/>
    <property type="project" value="UniProtKB-UniRule"/>
</dbReference>
<dbReference type="SMART" id="SM01117">
    <property type="entry name" value="Cyt-b5"/>
    <property type="match status" value="1"/>
</dbReference>
<evidence type="ECO:0000256" key="8">
    <source>
        <dbReference type="ARBA" id="ARBA00022982"/>
    </source>
</evidence>
<dbReference type="GO" id="GO:0005789">
    <property type="term" value="C:endoplasmic reticulum membrane"/>
    <property type="evidence" value="ECO:0007669"/>
    <property type="project" value="UniProtKB-SubCell"/>
</dbReference>
<evidence type="ECO:0000259" key="15">
    <source>
        <dbReference type="PROSITE" id="PS50255"/>
    </source>
</evidence>
<evidence type="ECO:0000256" key="5">
    <source>
        <dbReference type="ARBA" id="ARBA00022723"/>
    </source>
</evidence>
<keyword evidence="8" id="KW-0249">Electron transport</keyword>
<dbReference type="InterPro" id="IPR001199">
    <property type="entry name" value="Cyt_B5-like_heme/steroid-bd"/>
</dbReference>
<dbReference type="Gene3D" id="3.10.120.10">
    <property type="entry name" value="Cytochrome b5-like heme/steroid binding domain"/>
    <property type="match status" value="1"/>
</dbReference>
<keyword evidence="14" id="KW-1133">Transmembrane helix</keyword>
<dbReference type="SUPFAM" id="SSF55856">
    <property type="entry name" value="Cytochrome b5-like heme/steroid binding domain"/>
    <property type="match status" value="1"/>
</dbReference>
<dbReference type="Pfam" id="PF00173">
    <property type="entry name" value="Cyt-b5"/>
    <property type="match status" value="1"/>
</dbReference>
<evidence type="ECO:0000256" key="4">
    <source>
        <dbReference type="ARBA" id="ARBA00022692"/>
    </source>
</evidence>
<evidence type="ECO:0000256" key="6">
    <source>
        <dbReference type="ARBA" id="ARBA00022824"/>
    </source>
</evidence>
<dbReference type="GO" id="GO:0046872">
    <property type="term" value="F:metal ion binding"/>
    <property type="evidence" value="ECO:0007669"/>
    <property type="project" value="UniProtKB-UniRule"/>
</dbReference>
<dbReference type="AlphaFoldDB" id="A0ABD2BSD3"/>
<comment type="similarity">
    <text evidence="12 14">Belongs to the cytochrome b5 family.</text>
</comment>
<name>A0ABD2BSD3_VESSQ</name>
<evidence type="ECO:0000256" key="9">
    <source>
        <dbReference type="ARBA" id="ARBA00023004"/>
    </source>
</evidence>
<evidence type="ECO:0000256" key="12">
    <source>
        <dbReference type="ARBA" id="ARBA00038168"/>
    </source>
</evidence>
<proteinExistence type="inferred from homology"/>
<comment type="caution">
    <text evidence="16">The sequence shown here is derived from an EMBL/GenBank/DDBJ whole genome shotgun (WGS) entry which is preliminary data.</text>
</comment>
<dbReference type="PANTHER" id="PTHR19359:SF150">
    <property type="entry name" value="CYTOCHROME B5"/>
    <property type="match status" value="1"/>
</dbReference>
<keyword evidence="10 14" id="KW-0472">Membrane</keyword>
<dbReference type="InterPro" id="IPR050668">
    <property type="entry name" value="Cytochrome_b5"/>
</dbReference>
<keyword evidence="6" id="KW-0256">Endoplasmic reticulum</keyword>
<dbReference type="EMBL" id="JAUDFV010000064">
    <property type="protein sequence ID" value="KAL2735585.1"/>
    <property type="molecule type" value="Genomic_DNA"/>
</dbReference>
<dbReference type="PANTHER" id="PTHR19359">
    <property type="entry name" value="CYTOCHROME B5"/>
    <property type="match status" value="1"/>
</dbReference>
<accession>A0ABD2BSD3</accession>
<evidence type="ECO:0000256" key="3">
    <source>
        <dbReference type="ARBA" id="ARBA00022617"/>
    </source>
</evidence>
<keyword evidence="5 14" id="KW-0479">Metal-binding</keyword>
<gene>
    <name evidence="16" type="ORF">V1478_003225</name>
</gene>
<evidence type="ECO:0000256" key="14">
    <source>
        <dbReference type="RuleBase" id="RU362121"/>
    </source>
</evidence>
<evidence type="ECO:0000256" key="1">
    <source>
        <dbReference type="ARBA" id="ARBA00004131"/>
    </source>
</evidence>
<dbReference type="InterPro" id="IPR036400">
    <property type="entry name" value="Cyt_B5-like_heme/steroid_sf"/>
</dbReference>
<evidence type="ECO:0000256" key="2">
    <source>
        <dbReference type="ARBA" id="ARBA00022448"/>
    </source>
</evidence>
<keyword evidence="9 14" id="KW-0408">Iron</keyword>
<keyword evidence="2" id="KW-0813">Transport</keyword>
<evidence type="ECO:0000313" key="16">
    <source>
        <dbReference type="EMBL" id="KAL2735585.1"/>
    </source>
</evidence>
<keyword evidence="4 14" id="KW-0812">Transmembrane</keyword>
<evidence type="ECO:0000256" key="11">
    <source>
        <dbReference type="ARBA" id="ARBA00037877"/>
    </source>
</evidence>
<evidence type="ECO:0000256" key="13">
    <source>
        <dbReference type="ARBA" id="ARBA00039806"/>
    </source>
</evidence>
<feature type="domain" description="Cytochrome b5 heme-binding" evidence="15">
    <location>
        <begin position="2"/>
        <end position="78"/>
    </location>
</feature>
<sequence>MANVYTRNEVARHNKEEDLWLVMHGGVYDLTDFVKNHPGGEEVLINLAGQDGTVCFNDIGHSGEAISLKETFKIGEIENDNNAMATISSSDPIQGTTIKENSNFKSIATTGTATITTDDDNWEYQEVKEKDNKKLSIMVAAGVLIYAILLYYYFF</sequence>
<dbReference type="PRINTS" id="PR00363">
    <property type="entry name" value="CYTOCHROMEB5"/>
</dbReference>
<protein>
    <recommendedName>
        <fullName evidence="13">Cytochrome b5</fullName>
    </recommendedName>
</protein>
<dbReference type="FunFam" id="3.10.120.10:FF:000002">
    <property type="entry name" value="Cytochrome b5 type B"/>
    <property type="match status" value="1"/>
</dbReference>
<comment type="subcellular location">
    <subcellularLocation>
        <location evidence="1">Endoplasmic reticulum membrane</location>
        <topology evidence="1">Single-pass membrane protein</topology>
        <orientation evidence="1">Cytoplasmic side</orientation>
    </subcellularLocation>
    <subcellularLocation>
        <location evidence="11">Microsome membrane</location>
        <topology evidence="11">Single-pass membrane protein</topology>
        <orientation evidence="11">Cytoplasmic side</orientation>
    </subcellularLocation>
</comment>
<dbReference type="PROSITE" id="PS00191">
    <property type="entry name" value="CYTOCHROME_B5_1"/>
    <property type="match status" value="1"/>
</dbReference>
<keyword evidence="3 14" id="KW-0349">Heme</keyword>
<keyword evidence="7" id="KW-0492">Microsome</keyword>
<evidence type="ECO:0000256" key="7">
    <source>
        <dbReference type="ARBA" id="ARBA00022848"/>
    </source>
</evidence>
<dbReference type="PROSITE" id="PS50255">
    <property type="entry name" value="CYTOCHROME_B5_2"/>
    <property type="match status" value="1"/>
</dbReference>
<evidence type="ECO:0000256" key="10">
    <source>
        <dbReference type="ARBA" id="ARBA00023136"/>
    </source>
</evidence>